<dbReference type="InterPro" id="IPR058626">
    <property type="entry name" value="MdtA-like_b-barrel"/>
</dbReference>
<evidence type="ECO:0000313" key="10">
    <source>
        <dbReference type="Proteomes" id="UP000781958"/>
    </source>
</evidence>
<feature type="domain" description="Multidrug resistance protein MdtA-like alpha-helical hairpin" evidence="5">
    <location>
        <begin position="105"/>
        <end position="174"/>
    </location>
</feature>
<dbReference type="Pfam" id="PF25917">
    <property type="entry name" value="BSH_RND"/>
    <property type="match status" value="1"/>
</dbReference>
<dbReference type="Pfam" id="PF25967">
    <property type="entry name" value="RND-MFP_C"/>
    <property type="match status" value="1"/>
</dbReference>
<dbReference type="SUPFAM" id="SSF111369">
    <property type="entry name" value="HlyD-like secretion proteins"/>
    <property type="match status" value="1"/>
</dbReference>
<dbReference type="InterPro" id="IPR058624">
    <property type="entry name" value="MdtA-like_HH"/>
</dbReference>
<feature type="coiled-coil region" evidence="3">
    <location>
        <begin position="105"/>
        <end position="170"/>
    </location>
</feature>
<evidence type="ECO:0000259" key="5">
    <source>
        <dbReference type="Pfam" id="PF25876"/>
    </source>
</evidence>
<dbReference type="PANTHER" id="PTHR30158">
    <property type="entry name" value="ACRA/E-RELATED COMPONENT OF DRUG EFFLUX TRANSPORTER"/>
    <property type="match status" value="1"/>
</dbReference>
<feature type="domain" description="Multidrug resistance protein MdtA-like C-terminal permuted SH3" evidence="8">
    <location>
        <begin position="306"/>
        <end position="364"/>
    </location>
</feature>
<keyword evidence="10" id="KW-1185">Reference proteome</keyword>
<dbReference type="Pfam" id="PF25944">
    <property type="entry name" value="Beta-barrel_RND"/>
    <property type="match status" value="1"/>
</dbReference>
<evidence type="ECO:0000256" key="3">
    <source>
        <dbReference type="SAM" id="Coils"/>
    </source>
</evidence>
<comment type="subcellular location">
    <subcellularLocation>
        <location evidence="1">Cell envelope</location>
    </subcellularLocation>
</comment>
<keyword evidence="4" id="KW-0732">Signal</keyword>
<keyword evidence="3" id="KW-0175">Coiled coil</keyword>
<dbReference type="RefSeq" id="WP_209770053.1">
    <property type="nucleotide sequence ID" value="NZ_JAGINP010000022.1"/>
</dbReference>
<dbReference type="Gene3D" id="1.10.287.470">
    <property type="entry name" value="Helix hairpin bin"/>
    <property type="match status" value="1"/>
</dbReference>
<comment type="caution">
    <text evidence="9">The sequence shown here is derived from an EMBL/GenBank/DDBJ whole genome shotgun (WGS) entry which is preliminary data.</text>
</comment>
<evidence type="ECO:0000256" key="2">
    <source>
        <dbReference type="ARBA" id="ARBA00009477"/>
    </source>
</evidence>
<dbReference type="InterPro" id="IPR006143">
    <property type="entry name" value="RND_pump_MFP"/>
</dbReference>
<feature type="signal peptide" evidence="4">
    <location>
        <begin position="1"/>
        <end position="29"/>
    </location>
</feature>
<accession>A0ABS4SSJ9</accession>
<evidence type="ECO:0000256" key="1">
    <source>
        <dbReference type="ARBA" id="ARBA00004196"/>
    </source>
</evidence>
<evidence type="ECO:0000259" key="8">
    <source>
        <dbReference type="Pfam" id="PF25967"/>
    </source>
</evidence>
<evidence type="ECO:0000313" key="9">
    <source>
        <dbReference type="EMBL" id="MBP2295530.1"/>
    </source>
</evidence>
<sequence>MHRLRHGGAAACLLAVLLPAALLPDSAGAQQPPNAPPPTVMTEVVREREVTPTSEFIGRVQAIQDFDARARVEGFIEQVAFQEGQNVTKDTLLYVIEQAPYQAAVDSARADLARAQASQREAQRAFQRAEELRTRGNISQADVDQARAAQETAEADIMQAQAKLRQAELNLGYTRIASPIDGRIGATAVTAGDLVNPSSAPLATVVQLDPIRVVFSVSDRDLLKTQRAFPDQSPEQAVDRFVPALRLADGSEYEQKGKVSFASNRIDPQTGTIPVYADFANPKSLLLPGQYVTVLIRPSETERQPVVPVAAIQQDQQGSYVLVLDQQNRVQRRPIEPGPQLDQQIAVPKGIQAGETIVVGGVQKVRPGMTVQPEPATQTAEQPKG</sequence>
<comment type="similarity">
    <text evidence="2">Belongs to the membrane fusion protein (MFP) (TC 8.A.1) family.</text>
</comment>
<evidence type="ECO:0000259" key="6">
    <source>
        <dbReference type="Pfam" id="PF25917"/>
    </source>
</evidence>
<dbReference type="InterPro" id="IPR058627">
    <property type="entry name" value="MdtA-like_C"/>
</dbReference>
<gene>
    <name evidence="9" type="ORF">J2851_005340</name>
</gene>
<dbReference type="NCBIfam" id="TIGR01730">
    <property type="entry name" value="RND_mfp"/>
    <property type="match status" value="1"/>
</dbReference>
<name>A0ABS4SSJ9_9PROT</name>
<feature type="domain" description="Multidrug resistance protein MdtA-like barrel-sandwich hybrid" evidence="6">
    <location>
        <begin position="67"/>
        <end position="202"/>
    </location>
</feature>
<evidence type="ECO:0000256" key="4">
    <source>
        <dbReference type="SAM" id="SignalP"/>
    </source>
</evidence>
<feature type="chain" id="PRO_5045443448" evidence="4">
    <location>
        <begin position="30"/>
        <end position="385"/>
    </location>
</feature>
<evidence type="ECO:0000259" key="7">
    <source>
        <dbReference type="Pfam" id="PF25944"/>
    </source>
</evidence>
<dbReference type="EMBL" id="JAGINP010000022">
    <property type="protein sequence ID" value="MBP2295530.1"/>
    <property type="molecule type" value="Genomic_DNA"/>
</dbReference>
<dbReference type="Gene3D" id="2.40.50.100">
    <property type="match status" value="1"/>
</dbReference>
<dbReference type="Proteomes" id="UP000781958">
    <property type="component" value="Unassembled WGS sequence"/>
</dbReference>
<protein>
    <submittedName>
        <fullName evidence="9">Membrane fusion protein (Multidrug efflux system)</fullName>
    </submittedName>
</protein>
<dbReference type="InterPro" id="IPR058625">
    <property type="entry name" value="MdtA-like_BSH"/>
</dbReference>
<organism evidence="9 10">
    <name type="scientific">Azospirillum rugosum</name>
    <dbReference type="NCBI Taxonomy" id="416170"/>
    <lineage>
        <taxon>Bacteria</taxon>
        <taxon>Pseudomonadati</taxon>
        <taxon>Pseudomonadota</taxon>
        <taxon>Alphaproteobacteria</taxon>
        <taxon>Rhodospirillales</taxon>
        <taxon>Azospirillaceae</taxon>
        <taxon>Azospirillum</taxon>
    </lineage>
</organism>
<reference evidence="9 10" key="1">
    <citation type="submission" date="2021-03" db="EMBL/GenBank/DDBJ databases">
        <title>Genomic Encyclopedia of Type Strains, Phase III (KMG-III): the genomes of soil and plant-associated and newly described type strains.</title>
        <authorList>
            <person name="Whitman W."/>
        </authorList>
    </citation>
    <scope>NUCLEOTIDE SEQUENCE [LARGE SCALE GENOMIC DNA]</scope>
    <source>
        <strain evidence="9 10">IMMIB AFH-6</strain>
    </source>
</reference>
<dbReference type="Pfam" id="PF25876">
    <property type="entry name" value="HH_MFP_RND"/>
    <property type="match status" value="1"/>
</dbReference>
<dbReference type="Gene3D" id="2.40.30.170">
    <property type="match status" value="1"/>
</dbReference>
<feature type="domain" description="Multidrug resistance protein MdtA-like beta-barrel" evidence="7">
    <location>
        <begin position="210"/>
        <end position="297"/>
    </location>
</feature>
<proteinExistence type="inferred from homology"/>
<dbReference type="Gene3D" id="2.40.420.20">
    <property type="match status" value="1"/>
</dbReference>